<name>A0AAN8NPR3_9PEZI</name>
<organism evidence="1 2">
    <name type="scientific">Orbilia javanica</name>
    <dbReference type="NCBI Taxonomy" id="47235"/>
    <lineage>
        <taxon>Eukaryota</taxon>
        <taxon>Fungi</taxon>
        <taxon>Dikarya</taxon>
        <taxon>Ascomycota</taxon>
        <taxon>Pezizomycotina</taxon>
        <taxon>Orbiliomycetes</taxon>
        <taxon>Orbiliales</taxon>
        <taxon>Orbiliaceae</taxon>
        <taxon>Orbilia</taxon>
    </lineage>
</organism>
<protein>
    <submittedName>
        <fullName evidence="1">Uncharacterized protein</fullName>
    </submittedName>
</protein>
<sequence length="170" mass="19608">MSAMYQLMSLPRLEELAIPFPDPSFSPVNLDEKAFPSLRVLWILSALDLIIPRSLQNNRRSSNLLPLTLPDIAIKRKGYLEKIFGKSSYYPNKLEIIGMGLKSNDEDPEDILLISKTLPPGYISRPETEIQDFNRVRKAVTALLPDSLSDEEYSWVKIFEIAKRIWHYRD</sequence>
<reference evidence="1 2" key="1">
    <citation type="submission" date="2019-10" db="EMBL/GenBank/DDBJ databases">
        <authorList>
            <person name="Palmer J.M."/>
        </authorList>
    </citation>
    <scope>NUCLEOTIDE SEQUENCE [LARGE SCALE GENOMIC DNA]</scope>
    <source>
        <strain evidence="1 2">TWF718</strain>
    </source>
</reference>
<evidence type="ECO:0000313" key="2">
    <source>
        <dbReference type="Proteomes" id="UP001313282"/>
    </source>
</evidence>
<keyword evidence="2" id="KW-1185">Reference proteome</keyword>
<accession>A0AAN8NPR3</accession>
<proteinExistence type="predicted"/>
<dbReference type="AlphaFoldDB" id="A0AAN8NPR3"/>
<evidence type="ECO:0000313" key="1">
    <source>
        <dbReference type="EMBL" id="KAK6335049.1"/>
    </source>
</evidence>
<dbReference type="EMBL" id="JAVHNR010000008">
    <property type="protein sequence ID" value="KAK6335049.1"/>
    <property type="molecule type" value="Genomic_DNA"/>
</dbReference>
<comment type="caution">
    <text evidence="1">The sequence shown here is derived from an EMBL/GenBank/DDBJ whole genome shotgun (WGS) entry which is preliminary data.</text>
</comment>
<gene>
    <name evidence="1" type="ORF">TWF718_010491</name>
</gene>
<dbReference type="Proteomes" id="UP001313282">
    <property type="component" value="Unassembled WGS sequence"/>
</dbReference>